<accession>A0A1R3KN27</accession>
<dbReference type="EMBL" id="AWWV01003731">
    <property type="protein sequence ID" value="OMP08480.1"/>
    <property type="molecule type" value="Genomic_DNA"/>
</dbReference>
<comment type="caution">
    <text evidence="1">The sequence shown here is derived from an EMBL/GenBank/DDBJ whole genome shotgun (WGS) entry which is preliminary data.</text>
</comment>
<evidence type="ECO:0000313" key="2">
    <source>
        <dbReference type="Proteomes" id="UP000188268"/>
    </source>
</evidence>
<feature type="non-terminal residue" evidence="1">
    <location>
        <position position="1"/>
    </location>
</feature>
<keyword evidence="2" id="KW-1185">Reference proteome</keyword>
<name>A0A1R3KN27_COCAP</name>
<protein>
    <submittedName>
        <fullName evidence="1">Uncharacterized protein</fullName>
    </submittedName>
</protein>
<dbReference type="Gramene" id="OMP08480">
    <property type="protein sequence ID" value="OMP08480"/>
    <property type="gene ID" value="CCACVL1_01109"/>
</dbReference>
<proteinExistence type="predicted"/>
<feature type="non-terminal residue" evidence="1">
    <location>
        <position position="58"/>
    </location>
</feature>
<evidence type="ECO:0000313" key="1">
    <source>
        <dbReference type="EMBL" id="OMP08480.1"/>
    </source>
</evidence>
<gene>
    <name evidence="1" type="ORF">CCACVL1_01109</name>
</gene>
<dbReference type="Proteomes" id="UP000188268">
    <property type="component" value="Unassembled WGS sequence"/>
</dbReference>
<dbReference type="AlphaFoldDB" id="A0A1R3KN27"/>
<sequence>SGKKGQLLLAQLLHIVKGSIHLAHPCASKHFSKLPLPQLLFQHKMNIICKASKMMLIQ</sequence>
<reference evidence="1 2" key="1">
    <citation type="submission" date="2013-09" db="EMBL/GenBank/DDBJ databases">
        <title>Corchorus capsularis genome sequencing.</title>
        <authorList>
            <person name="Alam M."/>
            <person name="Haque M.S."/>
            <person name="Islam M.S."/>
            <person name="Emdad E.M."/>
            <person name="Islam M.M."/>
            <person name="Ahmed B."/>
            <person name="Halim A."/>
            <person name="Hossen Q.M.M."/>
            <person name="Hossain M.Z."/>
            <person name="Ahmed R."/>
            <person name="Khan M.M."/>
            <person name="Islam R."/>
            <person name="Rashid M.M."/>
            <person name="Khan S.A."/>
            <person name="Rahman M.S."/>
            <person name="Alam M."/>
        </authorList>
    </citation>
    <scope>NUCLEOTIDE SEQUENCE [LARGE SCALE GENOMIC DNA]</scope>
    <source>
        <strain evidence="2">cv. CVL-1</strain>
        <tissue evidence="1">Whole seedling</tissue>
    </source>
</reference>
<organism evidence="1 2">
    <name type="scientific">Corchorus capsularis</name>
    <name type="common">Jute</name>
    <dbReference type="NCBI Taxonomy" id="210143"/>
    <lineage>
        <taxon>Eukaryota</taxon>
        <taxon>Viridiplantae</taxon>
        <taxon>Streptophyta</taxon>
        <taxon>Embryophyta</taxon>
        <taxon>Tracheophyta</taxon>
        <taxon>Spermatophyta</taxon>
        <taxon>Magnoliopsida</taxon>
        <taxon>eudicotyledons</taxon>
        <taxon>Gunneridae</taxon>
        <taxon>Pentapetalae</taxon>
        <taxon>rosids</taxon>
        <taxon>malvids</taxon>
        <taxon>Malvales</taxon>
        <taxon>Malvaceae</taxon>
        <taxon>Grewioideae</taxon>
        <taxon>Apeibeae</taxon>
        <taxon>Corchorus</taxon>
    </lineage>
</organism>